<dbReference type="InterPro" id="IPR000182">
    <property type="entry name" value="GNAT_dom"/>
</dbReference>
<dbReference type="Gene3D" id="3.40.50.360">
    <property type="match status" value="1"/>
</dbReference>
<protein>
    <submittedName>
        <fullName evidence="2">GNAT family N-acetyltransferase</fullName>
        <ecNumber evidence="2">2.3.1.-</ecNumber>
    </submittedName>
</protein>
<feature type="domain" description="N-acetyltransferase" evidence="1">
    <location>
        <begin position="206"/>
        <end position="352"/>
    </location>
</feature>
<dbReference type="EC" id="2.3.1.-" evidence="2"/>
<dbReference type="Pfam" id="PF03358">
    <property type="entry name" value="FMN_red"/>
    <property type="match status" value="1"/>
</dbReference>
<dbReference type="SUPFAM" id="SSF55729">
    <property type="entry name" value="Acyl-CoA N-acyltransferases (Nat)"/>
    <property type="match status" value="1"/>
</dbReference>
<dbReference type="InterPro" id="IPR016181">
    <property type="entry name" value="Acyl_CoA_acyltransferase"/>
</dbReference>
<dbReference type="SUPFAM" id="SSF52218">
    <property type="entry name" value="Flavoproteins"/>
    <property type="match status" value="1"/>
</dbReference>
<sequence>MSTKSLRILVLTCSTRPGALGPVVSGWLTGTLAARAAELGAELVPVALSDLDLPFLDEEDEPASGRYRNEHTKRWSAMVDAADGFIAVTPEYNYGMPAAFKNALDYLGREWAWKPMGFVSYGNTSAGTRSVQHAKQVVTTLRLVPLGATVALRIADAISGGTLRPDAGRDQAAAGVLDELVRLAHALRPMRERTRPGARPDLLPGAYARTLTPDDAPDVLVLQRCCWVEEALANDTLDIPALGESLDDVRAWLATWNVTGLWRDGRLLGMVRTRRVDDDWHIGRLAVVPDLRGQGVGRRLLHDAESAAEAGCRRMVLSTGARSARNLRIYQAQGYRLESSDGDTATLVKPVPAYAMAG</sequence>
<dbReference type="Pfam" id="PF00583">
    <property type="entry name" value="Acetyltransf_1"/>
    <property type="match status" value="1"/>
</dbReference>
<dbReference type="PROSITE" id="PS51186">
    <property type="entry name" value="GNAT"/>
    <property type="match status" value="1"/>
</dbReference>
<dbReference type="PANTHER" id="PTHR30543:SF21">
    <property type="entry name" value="NAD(P)H-DEPENDENT FMN REDUCTASE LOT6"/>
    <property type="match status" value="1"/>
</dbReference>
<dbReference type="PANTHER" id="PTHR30543">
    <property type="entry name" value="CHROMATE REDUCTASE"/>
    <property type="match status" value="1"/>
</dbReference>
<dbReference type="GO" id="GO:0016746">
    <property type="term" value="F:acyltransferase activity"/>
    <property type="evidence" value="ECO:0007669"/>
    <property type="project" value="UniProtKB-KW"/>
</dbReference>
<name>A0ABV5NHJ0_9ACTN</name>
<proteinExistence type="predicted"/>
<evidence type="ECO:0000259" key="1">
    <source>
        <dbReference type="PROSITE" id="PS51186"/>
    </source>
</evidence>
<keyword evidence="3" id="KW-1185">Reference proteome</keyword>
<dbReference type="EMBL" id="JBHMCF010000008">
    <property type="protein sequence ID" value="MFB9469748.1"/>
    <property type="molecule type" value="Genomic_DNA"/>
</dbReference>
<reference evidence="2 3" key="1">
    <citation type="submission" date="2024-09" db="EMBL/GenBank/DDBJ databases">
        <authorList>
            <person name="Sun Q."/>
            <person name="Mori K."/>
        </authorList>
    </citation>
    <scope>NUCLEOTIDE SEQUENCE [LARGE SCALE GENOMIC DNA]</scope>
    <source>
        <strain evidence="2 3">JCM 3324</strain>
    </source>
</reference>
<dbReference type="InterPro" id="IPR029039">
    <property type="entry name" value="Flavoprotein-like_sf"/>
</dbReference>
<dbReference type="RefSeq" id="WP_364379173.1">
    <property type="nucleotide sequence ID" value="NZ_JBHMCF010000008.1"/>
</dbReference>
<keyword evidence="2" id="KW-0012">Acyltransferase</keyword>
<dbReference type="CDD" id="cd04301">
    <property type="entry name" value="NAT_SF"/>
    <property type="match status" value="1"/>
</dbReference>
<organism evidence="2 3">
    <name type="scientific">Nonomuraea salmonea</name>
    <dbReference type="NCBI Taxonomy" id="46181"/>
    <lineage>
        <taxon>Bacteria</taxon>
        <taxon>Bacillati</taxon>
        <taxon>Actinomycetota</taxon>
        <taxon>Actinomycetes</taxon>
        <taxon>Streptosporangiales</taxon>
        <taxon>Streptosporangiaceae</taxon>
        <taxon>Nonomuraea</taxon>
    </lineage>
</organism>
<dbReference type="InterPro" id="IPR005025">
    <property type="entry name" value="FMN_Rdtase-like_dom"/>
</dbReference>
<dbReference type="Gene3D" id="3.40.630.30">
    <property type="match status" value="1"/>
</dbReference>
<comment type="caution">
    <text evidence="2">The sequence shown here is derived from an EMBL/GenBank/DDBJ whole genome shotgun (WGS) entry which is preliminary data.</text>
</comment>
<gene>
    <name evidence="2" type="ORF">ACFFR3_09540</name>
</gene>
<evidence type="ECO:0000313" key="2">
    <source>
        <dbReference type="EMBL" id="MFB9469748.1"/>
    </source>
</evidence>
<accession>A0ABV5NHJ0</accession>
<keyword evidence="2" id="KW-0808">Transferase</keyword>
<evidence type="ECO:0000313" key="3">
    <source>
        <dbReference type="Proteomes" id="UP001589568"/>
    </source>
</evidence>
<dbReference type="InterPro" id="IPR050712">
    <property type="entry name" value="NAD(P)H-dep_reductase"/>
</dbReference>
<dbReference type="Proteomes" id="UP001589568">
    <property type="component" value="Unassembled WGS sequence"/>
</dbReference>